<dbReference type="EMBL" id="JBHIRY010000001">
    <property type="protein sequence ID" value="MFB5758975.1"/>
    <property type="molecule type" value="Genomic_DNA"/>
</dbReference>
<evidence type="ECO:0000313" key="2">
    <source>
        <dbReference type="Proteomes" id="UP001580430"/>
    </source>
</evidence>
<comment type="caution">
    <text evidence="1">The sequence shown here is derived from an EMBL/GenBank/DDBJ whole genome shotgun (WGS) entry which is preliminary data.</text>
</comment>
<dbReference type="Proteomes" id="UP001580430">
    <property type="component" value="Unassembled WGS sequence"/>
</dbReference>
<proteinExistence type="predicted"/>
<gene>
    <name evidence="1" type="ORF">ACE5LO_01080</name>
</gene>
<organism evidence="1 2">
    <name type="scientific">Paenibacillus medicaginis</name>
    <dbReference type="NCBI Taxonomy" id="1470560"/>
    <lineage>
        <taxon>Bacteria</taxon>
        <taxon>Bacillati</taxon>
        <taxon>Bacillota</taxon>
        <taxon>Bacilli</taxon>
        <taxon>Bacillales</taxon>
        <taxon>Paenibacillaceae</taxon>
        <taxon>Paenibacillus</taxon>
    </lineage>
</organism>
<dbReference type="RefSeq" id="WP_375518227.1">
    <property type="nucleotide sequence ID" value="NZ_JBHIRY010000001.1"/>
</dbReference>
<evidence type="ECO:0000313" key="1">
    <source>
        <dbReference type="EMBL" id="MFB5758975.1"/>
    </source>
</evidence>
<keyword evidence="2" id="KW-1185">Reference proteome</keyword>
<reference evidence="1 2" key="1">
    <citation type="submission" date="2024-09" db="EMBL/GenBank/DDBJ databases">
        <title>Paenibacillus zeirhizospherea sp. nov., isolated from surface of the maize (Zea mays) roots in a horticulture field, Hungary.</title>
        <authorList>
            <person name="Marton D."/>
            <person name="Farkas M."/>
            <person name="Bedics A."/>
            <person name="Toth E."/>
            <person name="Tancsics A."/>
            <person name="Boka K."/>
            <person name="Marati G."/>
            <person name="Kriszt B."/>
            <person name="Cserhati M."/>
        </authorList>
    </citation>
    <scope>NUCLEOTIDE SEQUENCE [LARGE SCALE GENOMIC DNA]</scope>
    <source>
        <strain evidence="1 2">JCM 18446</strain>
    </source>
</reference>
<protein>
    <submittedName>
        <fullName evidence="1">Uncharacterized protein</fullName>
    </submittedName>
</protein>
<accession>A0ABV5BV11</accession>
<name>A0ABV5BV11_9BACL</name>
<sequence length="56" mass="6603">MSCHDSTENKNEVAKIVDEMLLNEDHPNTEILIYFDEEDEDWTITRTIKLNGHNIK</sequence>